<gene>
    <name evidence="2" type="ORF">B2A_14758</name>
</gene>
<reference evidence="2" key="2">
    <citation type="journal article" date="2014" name="ISME J.">
        <title>Microbial stratification in low pH oxic and suboxic macroscopic growths along an acid mine drainage.</title>
        <authorList>
            <person name="Mendez-Garcia C."/>
            <person name="Mesa V."/>
            <person name="Sprenger R.R."/>
            <person name="Richter M."/>
            <person name="Diez M.S."/>
            <person name="Solano J."/>
            <person name="Bargiela R."/>
            <person name="Golyshina O.V."/>
            <person name="Manteca A."/>
            <person name="Ramos J.L."/>
            <person name="Gallego J.R."/>
            <person name="Llorente I."/>
            <person name="Martins Dos Santos V.A."/>
            <person name="Jensen O.N."/>
            <person name="Pelaez A.I."/>
            <person name="Sanchez J."/>
            <person name="Ferrer M."/>
        </authorList>
    </citation>
    <scope>NUCLEOTIDE SEQUENCE</scope>
</reference>
<keyword evidence="2" id="KW-0067">ATP-binding</keyword>
<sequence length="115" mass="12149">RLGRGGGAVRRPRAVQPAAGCVMSHAAAELLIRAEAKRLRLPVMAGQATKFAEEAALAGHGPLEFLAALLAAEVAQRDRNVERARVAQARFPELKELADFNFALVPSLSPVTVAA</sequence>
<evidence type="ECO:0000313" key="2">
    <source>
        <dbReference type="EMBL" id="EQD28789.1"/>
    </source>
</evidence>
<evidence type="ECO:0000259" key="1">
    <source>
        <dbReference type="Pfam" id="PF01695"/>
    </source>
</evidence>
<reference evidence="2" key="1">
    <citation type="submission" date="2013-08" db="EMBL/GenBank/DDBJ databases">
        <authorList>
            <person name="Mendez C."/>
            <person name="Richter M."/>
            <person name="Ferrer M."/>
            <person name="Sanchez J."/>
        </authorList>
    </citation>
    <scope>NUCLEOTIDE SEQUENCE</scope>
</reference>
<protein>
    <submittedName>
        <fullName evidence="2">Insertion sequence IS21 ATP-binding protein</fullName>
    </submittedName>
</protein>
<dbReference type="GO" id="GO:0005524">
    <property type="term" value="F:ATP binding"/>
    <property type="evidence" value="ECO:0007669"/>
    <property type="project" value="UniProtKB-KW"/>
</dbReference>
<feature type="domain" description="IstB-like ATP-binding" evidence="1">
    <location>
        <begin position="34"/>
        <end position="113"/>
    </location>
</feature>
<keyword evidence="2" id="KW-0547">Nucleotide-binding</keyword>
<organism evidence="2">
    <name type="scientific">mine drainage metagenome</name>
    <dbReference type="NCBI Taxonomy" id="410659"/>
    <lineage>
        <taxon>unclassified sequences</taxon>
        <taxon>metagenomes</taxon>
        <taxon>ecological metagenomes</taxon>
    </lineage>
</organism>
<proteinExistence type="predicted"/>
<feature type="non-terminal residue" evidence="2">
    <location>
        <position position="115"/>
    </location>
</feature>
<comment type="caution">
    <text evidence="2">The sequence shown here is derived from an EMBL/GenBank/DDBJ whole genome shotgun (WGS) entry which is preliminary data.</text>
</comment>
<feature type="non-terminal residue" evidence="2">
    <location>
        <position position="1"/>
    </location>
</feature>
<dbReference type="InterPro" id="IPR002611">
    <property type="entry name" value="IstB_ATP-bd"/>
</dbReference>
<dbReference type="Pfam" id="PF01695">
    <property type="entry name" value="IstB_IS21"/>
    <property type="match status" value="1"/>
</dbReference>
<accession>T0ZJ78</accession>
<dbReference type="AlphaFoldDB" id="T0ZJ78"/>
<name>T0ZJ78_9ZZZZ</name>
<dbReference type="EMBL" id="AUZZ01010727">
    <property type="protein sequence ID" value="EQD28789.1"/>
    <property type="molecule type" value="Genomic_DNA"/>
</dbReference>